<dbReference type="EMBL" id="NMTQ01000037">
    <property type="protein sequence ID" value="PDX57454.1"/>
    <property type="molecule type" value="Genomic_DNA"/>
</dbReference>
<protein>
    <submittedName>
        <fullName evidence="1">Uncharacterized protein</fullName>
    </submittedName>
</protein>
<sequence length="171" mass="19177">MLEQDLASIMSFLTIHSGNPAPYYKNVPERFCVPAVYFPRPEIGSSGDTFSTYALDFSLFVKFFHKTKEEAYELGYAAMSALLERRNRVPLIDETGKPTGKYIHVRDPTLRAVDEGAVQLEIDWTSRKPFLIESDKCAVRSIETAYSAAVRFCTVSYSNPAFAGQEPKGSK</sequence>
<reference evidence="1 2" key="1">
    <citation type="journal article" date="2017" name="Front. Microbiol.">
        <title>New Insights into the Diversity of the Genus Faecalibacterium.</title>
        <authorList>
            <person name="Benevides L."/>
            <person name="Burman S."/>
            <person name="Martin R."/>
            <person name="Robert V."/>
            <person name="Thomas M."/>
            <person name="Miquel S."/>
            <person name="Chain F."/>
            <person name="Sokol H."/>
            <person name="Bermudez-Humaran L.G."/>
            <person name="Morrison M."/>
            <person name="Langella P."/>
            <person name="Azevedo V.A."/>
            <person name="Chatel J.M."/>
            <person name="Soares S."/>
        </authorList>
    </citation>
    <scope>NUCLEOTIDE SEQUENCE [LARGE SCALE GENOMIC DNA]</scope>
    <source>
        <strain evidence="2">CNCM I-4540</strain>
    </source>
</reference>
<dbReference type="Proteomes" id="UP000220752">
    <property type="component" value="Unassembled WGS sequence"/>
</dbReference>
<keyword evidence="2" id="KW-1185">Reference proteome</keyword>
<comment type="caution">
    <text evidence="1">The sequence shown here is derived from an EMBL/GenBank/DDBJ whole genome shotgun (WGS) entry which is preliminary data.</text>
</comment>
<evidence type="ECO:0000313" key="2">
    <source>
        <dbReference type="Proteomes" id="UP000220752"/>
    </source>
</evidence>
<dbReference type="AlphaFoldDB" id="A0A2A6Z7W3"/>
<gene>
    <name evidence="1" type="ORF">CGS46_13100</name>
</gene>
<accession>A0A2A6Z7W3</accession>
<evidence type="ECO:0000313" key="1">
    <source>
        <dbReference type="EMBL" id="PDX57454.1"/>
    </source>
</evidence>
<name>A0A2A6Z7W3_9FIRM</name>
<organism evidence="1 2">
    <name type="scientific">Faecalibacterium langellae</name>
    <dbReference type="NCBI Taxonomy" id="3435293"/>
    <lineage>
        <taxon>Bacteria</taxon>
        <taxon>Bacillati</taxon>
        <taxon>Bacillota</taxon>
        <taxon>Clostridia</taxon>
        <taxon>Eubacteriales</taxon>
        <taxon>Oscillospiraceae</taxon>
        <taxon>Faecalibacterium</taxon>
    </lineage>
</organism>
<proteinExistence type="predicted"/>